<keyword evidence="2" id="KW-0378">Hydrolase</keyword>
<comment type="caution">
    <text evidence="2">The sequence shown here is derived from an EMBL/GenBank/DDBJ whole genome shotgun (WGS) entry which is preliminary data.</text>
</comment>
<feature type="compositionally biased region" description="Polar residues" evidence="1">
    <location>
        <begin position="222"/>
        <end position="231"/>
    </location>
</feature>
<feature type="region of interest" description="Disordered" evidence="1">
    <location>
        <begin position="1"/>
        <end position="120"/>
    </location>
</feature>
<feature type="compositionally biased region" description="Basic and acidic residues" evidence="1">
    <location>
        <begin position="9"/>
        <end position="20"/>
    </location>
</feature>
<dbReference type="AlphaFoldDB" id="A0A225WWR2"/>
<dbReference type="EMBL" id="NBNE01000162">
    <property type="protein sequence ID" value="OWZ22106.1"/>
    <property type="molecule type" value="Genomic_DNA"/>
</dbReference>
<dbReference type="OrthoDB" id="127859at2759"/>
<gene>
    <name evidence="2" type="ORF">PHMEG_0003248</name>
</gene>
<feature type="compositionally biased region" description="Polar residues" evidence="1">
    <location>
        <begin position="43"/>
        <end position="54"/>
    </location>
</feature>
<sequence length="259" mass="28649">MVPRPGRTTPEDKVVIKQEAEAGAPSLGRSWVASELEERPVASWSSEGTFTTGHGASDEREGYEEQFAVPDVAPHGAATDFDESQSPPGLKPAKVEGQPSTPGLNPRGASRRRRSWQERGTRIHREGVEYALSRTELFKKLKQNSILAILKPKMIGELTGHFMKPSSRSSRVNVWRSRRCSRCFESQVSGWAHSRGASIRLRFGIMEGRNPHPPRSSHRASRNNQAEPISTATAGTSLARVCLSAFSELMEFNRRDASD</sequence>
<dbReference type="GO" id="GO:0006508">
    <property type="term" value="P:proteolysis"/>
    <property type="evidence" value="ECO:0007669"/>
    <property type="project" value="UniProtKB-KW"/>
</dbReference>
<proteinExistence type="predicted"/>
<dbReference type="Proteomes" id="UP000198211">
    <property type="component" value="Unassembled WGS sequence"/>
</dbReference>
<evidence type="ECO:0000313" key="2">
    <source>
        <dbReference type="EMBL" id="OWZ22106.1"/>
    </source>
</evidence>
<dbReference type="GO" id="GO:0008233">
    <property type="term" value="F:peptidase activity"/>
    <property type="evidence" value="ECO:0007669"/>
    <property type="project" value="UniProtKB-KW"/>
</dbReference>
<keyword evidence="3" id="KW-1185">Reference proteome</keyword>
<evidence type="ECO:0000313" key="3">
    <source>
        <dbReference type="Proteomes" id="UP000198211"/>
    </source>
</evidence>
<reference evidence="3" key="1">
    <citation type="submission" date="2017-03" db="EMBL/GenBank/DDBJ databases">
        <title>Phytopthora megakarya and P. palmivora, two closely related causual agents of cacao black pod achieved similar genome size and gene model numbers by different mechanisms.</title>
        <authorList>
            <person name="Ali S."/>
            <person name="Shao J."/>
            <person name="Larry D.J."/>
            <person name="Kronmiller B."/>
            <person name="Shen D."/>
            <person name="Strem M.D."/>
            <person name="Melnick R.L."/>
            <person name="Guiltinan M.J."/>
            <person name="Tyler B.M."/>
            <person name="Meinhardt L.W."/>
            <person name="Bailey B.A."/>
        </authorList>
    </citation>
    <scope>NUCLEOTIDE SEQUENCE [LARGE SCALE GENOMIC DNA]</scope>
    <source>
        <strain evidence="3">zdho120</strain>
    </source>
</reference>
<organism evidence="2 3">
    <name type="scientific">Phytophthora megakarya</name>
    <dbReference type="NCBI Taxonomy" id="4795"/>
    <lineage>
        <taxon>Eukaryota</taxon>
        <taxon>Sar</taxon>
        <taxon>Stramenopiles</taxon>
        <taxon>Oomycota</taxon>
        <taxon>Peronosporomycetes</taxon>
        <taxon>Peronosporales</taxon>
        <taxon>Peronosporaceae</taxon>
        <taxon>Phytophthora</taxon>
    </lineage>
</organism>
<feature type="region of interest" description="Disordered" evidence="1">
    <location>
        <begin position="207"/>
        <end position="231"/>
    </location>
</feature>
<accession>A0A225WWR2</accession>
<name>A0A225WWR2_9STRA</name>
<protein>
    <submittedName>
        <fullName evidence="2">Eukaryotic/viral aspartic protease</fullName>
    </submittedName>
</protein>
<evidence type="ECO:0000256" key="1">
    <source>
        <dbReference type="SAM" id="MobiDB-lite"/>
    </source>
</evidence>
<keyword evidence="2" id="KW-0645">Protease</keyword>